<gene>
    <name evidence="1" type="ORF">RY831_28755</name>
</gene>
<feature type="non-terminal residue" evidence="1">
    <location>
        <position position="1"/>
    </location>
</feature>
<keyword evidence="2" id="KW-1185">Reference proteome</keyword>
<organism evidence="1 2">
    <name type="scientific">Noviherbaspirillum album</name>
    <dbReference type="NCBI Taxonomy" id="3080276"/>
    <lineage>
        <taxon>Bacteria</taxon>
        <taxon>Pseudomonadati</taxon>
        <taxon>Pseudomonadota</taxon>
        <taxon>Betaproteobacteria</taxon>
        <taxon>Burkholderiales</taxon>
        <taxon>Oxalobacteraceae</taxon>
        <taxon>Noviherbaspirillum</taxon>
    </lineage>
</organism>
<accession>A0ABU6JIB7</accession>
<dbReference type="EMBL" id="JAWIIV010000044">
    <property type="protein sequence ID" value="MEC4723153.1"/>
    <property type="molecule type" value="Genomic_DNA"/>
</dbReference>
<evidence type="ECO:0000313" key="2">
    <source>
        <dbReference type="Proteomes" id="UP001352263"/>
    </source>
</evidence>
<sequence>VTLVCADAAPATAPSTASAMSDFFIVIPESLSFTDAVRLSFACANSSRRPRWSAAGAGFLHLRGVEDRWKSECGL</sequence>
<reference evidence="1 2" key="1">
    <citation type="submission" date="2023-10" db="EMBL/GenBank/DDBJ databases">
        <title>Noviherbaspirillum sp. CPCC 100848 genome assembly.</title>
        <authorList>
            <person name="Li X.Y."/>
            <person name="Fang X.M."/>
        </authorList>
    </citation>
    <scope>NUCLEOTIDE SEQUENCE [LARGE SCALE GENOMIC DNA]</scope>
    <source>
        <strain evidence="1 2">CPCC 100848</strain>
    </source>
</reference>
<proteinExistence type="predicted"/>
<evidence type="ECO:0000313" key="1">
    <source>
        <dbReference type="EMBL" id="MEC4723153.1"/>
    </source>
</evidence>
<comment type="caution">
    <text evidence="1">The sequence shown here is derived from an EMBL/GenBank/DDBJ whole genome shotgun (WGS) entry which is preliminary data.</text>
</comment>
<protein>
    <submittedName>
        <fullName evidence="1">Uncharacterized protein</fullName>
    </submittedName>
</protein>
<dbReference type="RefSeq" id="WP_326509776.1">
    <property type="nucleotide sequence ID" value="NZ_JAWIIV010000044.1"/>
</dbReference>
<name>A0ABU6JIB7_9BURK</name>
<dbReference type="Proteomes" id="UP001352263">
    <property type="component" value="Unassembled WGS sequence"/>
</dbReference>